<evidence type="ECO:0000259" key="5">
    <source>
        <dbReference type="Pfam" id="PF23598"/>
    </source>
</evidence>
<evidence type="ECO:0000256" key="1">
    <source>
        <dbReference type="ARBA" id="ARBA00022737"/>
    </source>
</evidence>
<evidence type="ECO:0000256" key="2">
    <source>
        <dbReference type="ARBA" id="ARBA00022821"/>
    </source>
</evidence>
<evidence type="ECO:0000313" key="7">
    <source>
        <dbReference type="Proteomes" id="UP000594263"/>
    </source>
</evidence>
<dbReference type="AlphaFoldDB" id="A0A7N0TG87"/>
<dbReference type="Proteomes" id="UP000594263">
    <property type="component" value="Unplaced"/>
</dbReference>
<keyword evidence="1" id="KW-0677">Repeat</keyword>
<name>A0A7N0TG87_KALFE</name>
<evidence type="ECO:0000256" key="3">
    <source>
        <dbReference type="SAM" id="MobiDB-lite"/>
    </source>
</evidence>
<dbReference type="InterPro" id="IPR058922">
    <property type="entry name" value="WHD_DRP"/>
</dbReference>
<feature type="domain" description="Disease resistance protein winged helix" evidence="4">
    <location>
        <begin position="165"/>
        <end position="233"/>
    </location>
</feature>
<dbReference type="PANTHER" id="PTHR23155">
    <property type="entry name" value="DISEASE RESISTANCE PROTEIN RP"/>
    <property type="match status" value="1"/>
</dbReference>
<feature type="region of interest" description="Disordered" evidence="3">
    <location>
        <begin position="110"/>
        <end position="129"/>
    </location>
</feature>
<sequence>MPYRLTPPEIVSMLEERIQNAEKKAQDIEQIESIRQKLKIMKAYYHNFKNLEQTIIQEFKEIGSEISGDEVLEKLDDPTKIKARLHSIDDILMRIMNNIEGDKISLSAVSSTEEKKKVPGKESPDDWSEPGLERRILESQAMSSLRLCFDNLDHPSRLCSLCLSIFPENFEIKKRPLIYWWMGEGFIKRKDGKEAEDVGEEVFSKLCRKGLVQPVYKGRNPVVDICSIHPWVRRMLIAVAREAEFLDFDENGLLKDTFSASRRACLVEAKEGPQLKNLSDSDLNKLAVVFNVDKKFLQLESKLWSNLNRVKALQLGRWQRSPEHHIELEIIEDSEKARDENQDMLINLGAMKQLKYLSLQGISRISKLPTSFSELLNLEILDLRACHNLESLPSSIGSLHNLTHLDVTECYFLESMPKGIEKLTSLQVLKGFMLGAHETNSCKLRDLARLTKLRKLSIYIRNKAQRIEDQADFKGNTELRSLTMTWGGGTSGTKPGTQPTKSMEFPKSLQKLDLRCYPTNTTPDWLSPTKLKELRKLYVRGGSLENLGHPKSEDKYDGLKILRLKYLEKMKVSFQRNQKDAPIISINGKEEEFPSLEYYEMARQFENEEIEVEEWNKAYGFHTYTLKMWQVI</sequence>
<dbReference type="InterPro" id="IPR055414">
    <property type="entry name" value="LRR_R13L4/SHOC2-like"/>
</dbReference>
<dbReference type="Gene3D" id="3.80.10.10">
    <property type="entry name" value="Ribonuclease Inhibitor"/>
    <property type="match status" value="1"/>
</dbReference>
<dbReference type="Pfam" id="PF23559">
    <property type="entry name" value="WHD_DRP"/>
    <property type="match status" value="1"/>
</dbReference>
<dbReference type="Pfam" id="PF23598">
    <property type="entry name" value="LRR_14"/>
    <property type="match status" value="1"/>
</dbReference>
<accession>A0A7N0TG87</accession>
<organism evidence="6 7">
    <name type="scientific">Kalanchoe fedtschenkoi</name>
    <name type="common">Lavender scallops</name>
    <name type="synonym">South American air plant</name>
    <dbReference type="NCBI Taxonomy" id="63787"/>
    <lineage>
        <taxon>Eukaryota</taxon>
        <taxon>Viridiplantae</taxon>
        <taxon>Streptophyta</taxon>
        <taxon>Embryophyta</taxon>
        <taxon>Tracheophyta</taxon>
        <taxon>Spermatophyta</taxon>
        <taxon>Magnoliopsida</taxon>
        <taxon>eudicotyledons</taxon>
        <taxon>Gunneridae</taxon>
        <taxon>Pentapetalae</taxon>
        <taxon>Saxifragales</taxon>
        <taxon>Crassulaceae</taxon>
        <taxon>Kalanchoe</taxon>
    </lineage>
</organism>
<keyword evidence="7" id="KW-1185">Reference proteome</keyword>
<dbReference type="FunFam" id="1.10.10.10:FF:000322">
    <property type="entry name" value="Probable disease resistance protein At1g63360"/>
    <property type="match status" value="1"/>
</dbReference>
<dbReference type="Gene3D" id="1.10.10.10">
    <property type="entry name" value="Winged helix-like DNA-binding domain superfamily/Winged helix DNA-binding domain"/>
    <property type="match status" value="1"/>
</dbReference>
<protein>
    <recommendedName>
        <fullName evidence="8">Disease resistance RPP13-like protein 4</fullName>
    </recommendedName>
</protein>
<dbReference type="InterPro" id="IPR032675">
    <property type="entry name" value="LRR_dom_sf"/>
</dbReference>
<dbReference type="Gramene" id="Kaladp0036s0002.1.v1.1">
    <property type="protein sequence ID" value="Kaladp0036s0002.1.v1.1.CDS.1"/>
    <property type="gene ID" value="Kaladp0036s0002.v1.1"/>
</dbReference>
<dbReference type="OMA" id="SEVWNIE"/>
<reference evidence="6" key="1">
    <citation type="submission" date="2021-01" db="UniProtKB">
        <authorList>
            <consortium name="EnsemblPlants"/>
        </authorList>
    </citation>
    <scope>IDENTIFICATION</scope>
</reference>
<proteinExistence type="predicted"/>
<dbReference type="GO" id="GO:0098542">
    <property type="term" value="P:defense response to other organism"/>
    <property type="evidence" value="ECO:0007669"/>
    <property type="project" value="TreeGrafter"/>
</dbReference>
<dbReference type="InterPro" id="IPR044974">
    <property type="entry name" value="Disease_R_plants"/>
</dbReference>
<feature type="domain" description="Disease resistance R13L4/SHOC-2-like LRR" evidence="5">
    <location>
        <begin position="337"/>
        <end position="602"/>
    </location>
</feature>
<evidence type="ECO:0000313" key="6">
    <source>
        <dbReference type="EnsemblPlants" id="Kaladp0036s0002.1.v1.1.CDS.1"/>
    </source>
</evidence>
<dbReference type="SUPFAM" id="SSF52047">
    <property type="entry name" value="RNI-like"/>
    <property type="match status" value="1"/>
</dbReference>
<dbReference type="PANTHER" id="PTHR23155:SF1076">
    <property type="entry name" value="LEUCINE-RICH REPEAT (LRR) FAMILY PROTEIN-RELATED"/>
    <property type="match status" value="1"/>
</dbReference>
<evidence type="ECO:0000259" key="4">
    <source>
        <dbReference type="Pfam" id="PF23559"/>
    </source>
</evidence>
<keyword evidence="2" id="KW-0611">Plant defense</keyword>
<feature type="compositionally biased region" description="Basic and acidic residues" evidence="3">
    <location>
        <begin position="112"/>
        <end position="124"/>
    </location>
</feature>
<dbReference type="InterPro" id="IPR036388">
    <property type="entry name" value="WH-like_DNA-bd_sf"/>
</dbReference>
<evidence type="ECO:0008006" key="8">
    <source>
        <dbReference type="Google" id="ProtNLM"/>
    </source>
</evidence>
<dbReference type="EnsemblPlants" id="Kaladp0036s0002.1.v1.1">
    <property type="protein sequence ID" value="Kaladp0036s0002.1.v1.1.CDS.1"/>
    <property type="gene ID" value="Kaladp0036s0002.v1.1"/>
</dbReference>